<dbReference type="InterPro" id="IPR002931">
    <property type="entry name" value="Transglutaminase-like"/>
</dbReference>
<sequence length="1077" mass="114236">MPSSNTRHAWRPVLRPVGGFVISAQLALALQPLSALAQDGSGNAAASSPLAQSQLRRAAQWQQRVETARVAQAQAAQPAVAQASERTSRNLVRVHDLVRKLAGRTAAPDVAGRKIAAAAVPSTARAATAAPDDADRAQMTQLLDAIDADTDAVLADFEAQGAELRGRAVGAEILARHDAAHAAVRLRAEELRGLIRQWRQAPGDATVQALAAYFERYPAAKPQVPTGAGPLPWSTPKPTERLPAETRAAWYRHTYATEGVQLAQAGSGPGGLHFDVPPEPGEAPVADDLAATPEVTLTAAIRAKAEELGRNPVDIQNWVRNTIEWVPTWGAIQNAQDTLDKRRGNAIDIAGLQIALLRAAGIPARYQFGTVQVPIAQAMNWVGNAQNAQAAQQLMAQGGIATRLLVSDGQPVALRMEHAWVQAYVNWAPARGSVNGSATQHPNPQGPLNAWVPLDASFKQYDYAAGMDLQSAVPLDAQALLAAAQSGATVNAQEGWLQNLNQAAIQARMEDYQARLKAYIDGRKPDATVGDVIGRKIVAQRVSSVLAGVTPLTRVQAAQQATAVPEALRHRFRYTLSDAWGNELLTYTQATSELVGRRFTLGYEPADTASADLIASYLPKPHADGSPIQPSELPTSLPGYLIRLKPRLMLDGQVVAQGTQAVAMGSELVGQGGFSVLGDASQQWDLNSDASHVAGQATAIGISAGGISARQLDALKERLEQAKGLLQAGSVEGLTGERLSGDLLTAVIWSWFAATESHSRLSQNAAGMVENPGLSYGLFHAVAQPVYSWGVVRRVEFPGVNIDIGHMRNLAWSQSNDKAQWVAYNRMRGQYMSALEHAVPERFFNDPAKCNLAGSANPVAGLPDCPQGISAMKALGLAGQQGQKIYTITPQLYANQPNIVNTVLVAHSPSTRAKVQAALEEGKEVTIHEAPIAQSGWVGAGFTVIEQGTGAGAYTIEGGSNGGWLKVVFAIAILVIAAYFVGFLFFAGYIGALGAILGIGGATLSYFGLLKGLGEINNDQQLNSLVAFTALKGLASILLSSVTLAFYNSMITFGPVSQLLPFSLMNFGIFFISGWFF</sequence>
<gene>
    <name evidence="4" type="ORF">SAMN04489708_1415</name>
</gene>
<keyword evidence="1" id="KW-0472">Membrane</keyword>
<proteinExistence type="predicted"/>
<dbReference type="Pfam" id="PF01841">
    <property type="entry name" value="Transglut_core"/>
    <property type="match status" value="1"/>
</dbReference>
<feature type="transmembrane region" description="Helical" evidence="1">
    <location>
        <begin position="964"/>
        <end position="986"/>
    </location>
</feature>
<accession>A0A1H0WJ84</accession>
<feature type="transmembrane region" description="Helical" evidence="1">
    <location>
        <begin position="1059"/>
        <end position="1076"/>
    </location>
</feature>
<reference evidence="5" key="1">
    <citation type="submission" date="2016-10" db="EMBL/GenBank/DDBJ databases">
        <authorList>
            <person name="Varghese N."/>
            <person name="Submissions S."/>
        </authorList>
    </citation>
    <scope>NUCLEOTIDE SEQUENCE [LARGE SCALE GENOMIC DNA]</scope>
    <source>
        <strain evidence="5">DSM 17101</strain>
    </source>
</reference>
<evidence type="ECO:0000259" key="3">
    <source>
        <dbReference type="Pfam" id="PF01841"/>
    </source>
</evidence>
<evidence type="ECO:0000256" key="2">
    <source>
        <dbReference type="SAM" id="SignalP"/>
    </source>
</evidence>
<dbReference type="AlphaFoldDB" id="A0A1H0WJ84"/>
<organism evidence="4 5">
    <name type="scientific">Paracidovorax cattleyae</name>
    <dbReference type="NCBI Taxonomy" id="80868"/>
    <lineage>
        <taxon>Bacteria</taxon>
        <taxon>Pseudomonadati</taxon>
        <taxon>Pseudomonadota</taxon>
        <taxon>Betaproteobacteria</taxon>
        <taxon>Burkholderiales</taxon>
        <taxon>Comamonadaceae</taxon>
        <taxon>Paracidovorax</taxon>
    </lineage>
</organism>
<dbReference type="Gene3D" id="3.10.620.30">
    <property type="match status" value="1"/>
</dbReference>
<dbReference type="SUPFAM" id="SSF54001">
    <property type="entry name" value="Cysteine proteinases"/>
    <property type="match status" value="1"/>
</dbReference>
<keyword evidence="2" id="KW-0732">Signal</keyword>
<dbReference type="InterPro" id="IPR038765">
    <property type="entry name" value="Papain-like_cys_pep_sf"/>
</dbReference>
<feature type="transmembrane region" description="Helical" evidence="1">
    <location>
        <begin position="1025"/>
        <end position="1047"/>
    </location>
</feature>
<feature type="transmembrane region" description="Helical" evidence="1">
    <location>
        <begin position="993"/>
        <end position="1013"/>
    </location>
</feature>
<protein>
    <submittedName>
        <fullName evidence="4">Transglutaminase-like superfamily protein</fullName>
    </submittedName>
</protein>
<feature type="domain" description="Transglutaminase-like" evidence="3">
    <location>
        <begin position="297"/>
        <end position="455"/>
    </location>
</feature>
<dbReference type="EMBL" id="FNJL01000041">
    <property type="protein sequence ID" value="SDP90697.1"/>
    <property type="molecule type" value="Genomic_DNA"/>
</dbReference>
<evidence type="ECO:0000256" key="1">
    <source>
        <dbReference type="SAM" id="Phobius"/>
    </source>
</evidence>
<keyword evidence="5" id="KW-1185">Reference proteome</keyword>
<evidence type="ECO:0000313" key="5">
    <source>
        <dbReference type="Proteomes" id="UP000199317"/>
    </source>
</evidence>
<feature type="chain" id="PRO_5011546898" evidence="2">
    <location>
        <begin position="38"/>
        <end position="1077"/>
    </location>
</feature>
<feature type="signal peptide" evidence="2">
    <location>
        <begin position="1"/>
        <end position="37"/>
    </location>
</feature>
<evidence type="ECO:0000313" key="4">
    <source>
        <dbReference type="EMBL" id="SDP90697.1"/>
    </source>
</evidence>
<name>A0A1H0WJ84_9BURK</name>
<keyword evidence="1" id="KW-0812">Transmembrane</keyword>
<dbReference type="Proteomes" id="UP000199317">
    <property type="component" value="Unassembled WGS sequence"/>
</dbReference>
<keyword evidence="1" id="KW-1133">Transmembrane helix</keyword>
<dbReference type="RefSeq" id="WP_244160159.1">
    <property type="nucleotide sequence ID" value="NZ_FNJL01000041.1"/>
</dbReference>